<dbReference type="PANTHER" id="PTHR33434:SF2">
    <property type="entry name" value="FATTY ACID-BINDING PROTEIN TM_1468"/>
    <property type="match status" value="1"/>
</dbReference>
<dbReference type="AlphaFoldDB" id="A0A8J2ZU18"/>
<evidence type="ECO:0000256" key="1">
    <source>
        <dbReference type="ARBA" id="ARBA00023121"/>
    </source>
</evidence>
<keyword evidence="1" id="KW-0446">Lipid-binding</keyword>
<reference evidence="2" key="2">
    <citation type="submission" date="2020-09" db="EMBL/GenBank/DDBJ databases">
        <authorList>
            <person name="Sun Q."/>
            <person name="Zhou Y."/>
        </authorList>
    </citation>
    <scope>NUCLEOTIDE SEQUENCE</scope>
    <source>
        <strain evidence="2">CGMCC 1.12777</strain>
    </source>
</reference>
<gene>
    <name evidence="2" type="ORF">GCM10007096_07450</name>
</gene>
<reference evidence="2" key="1">
    <citation type="journal article" date="2014" name="Int. J. Syst. Evol. Microbiol.">
        <title>Complete genome sequence of Corynebacterium casei LMG S-19264T (=DSM 44701T), isolated from a smear-ripened cheese.</title>
        <authorList>
            <consortium name="US DOE Joint Genome Institute (JGI-PGF)"/>
            <person name="Walter F."/>
            <person name="Albersmeier A."/>
            <person name="Kalinowski J."/>
            <person name="Ruckert C."/>
        </authorList>
    </citation>
    <scope>NUCLEOTIDE SEQUENCE</scope>
    <source>
        <strain evidence="2">CGMCC 1.12777</strain>
    </source>
</reference>
<dbReference type="PROSITE" id="PS51482">
    <property type="entry name" value="DEGV"/>
    <property type="match status" value="1"/>
</dbReference>
<dbReference type="Pfam" id="PF02645">
    <property type="entry name" value="DegV"/>
    <property type="match status" value="1"/>
</dbReference>
<dbReference type="GO" id="GO:0008289">
    <property type="term" value="F:lipid binding"/>
    <property type="evidence" value="ECO:0007669"/>
    <property type="project" value="UniProtKB-KW"/>
</dbReference>
<evidence type="ECO:0000313" key="2">
    <source>
        <dbReference type="EMBL" id="GGH76672.1"/>
    </source>
</evidence>
<dbReference type="Proteomes" id="UP000656813">
    <property type="component" value="Unassembled WGS sequence"/>
</dbReference>
<name>A0A8J2ZU18_9BACL</name>
<sequence length="283" mass="31491">MSKIALACDSAADIPQELIDKYHIHLVSLSVIFGEEAYKEGVEIGIQDFYKKVRETENLPTTSQPAIGDFVTLYEKLRDEGYDDVMMITMSSGISGTNQTAHTAAGMVEGINIHIFDSEIASFPEGLYVIEAGQMISEGKSVDEILERLKAMSSRGLRAYFMVDDLNHLHRGGRLSGAQAFIGSLLKMKPILIFSDNSIIPIEKIRTKKKAIQRIKDIFVEDYNPEKPLRVTAISANRDEEAKELAEWVKQSFENVEVDTGFIGPTIGTHVGEGTLALVWYEK</sequence>
<proteinExistence type="predicted"/>
<comment type="caution">
    <text evidence="2">The sequence shown here is derived from an EMBL/GenBank/DDBJ whole genome shotgun (WGS) entry which is preliminary data.</text>
</comment>
<protein>
    <recommendedName>
        <fullName evidence="4">DegV family protein</fullName>
    </recommendedName>
</protein>
<dbReference type="Gene3D" id="3.30.1180.10">
    <property type="match status" value="1"/>
</dbReference>
<dbReference type="InterPro" id="IPR050270">
    <property type="entry name" value="DegV_domain_contain"/>
</dbReference>
<accession>A0A8J2ZU18</accession>
<dbReference type="SUPFAM" id="SSF82549">
    <property type="entry name" value="DAK1/DegV-like"/>
    <property type="match status" value="1"/>
</dbReference>
<dbReference type="Gene3D" id="3.40.50.10170">
    <property type="match status" value="1"/>
</dbReference>
<dbReference type="RefSeq" id="WP_188496048.1">
    <property type="nucleotide sequence ID" value="NZ_BMFV01000003.1"/>
</dbReference>
<evidence type="ECO:0008006" key="4">
    <source>
        <dbReference type="Google" id="ProtNLM"/>
    </source>
</evidence>
<dbReference type="EMBL" id="BMFV01000003">
    <property type="protein sequence ID" value="GGH76672.1"/>
    <property type="molecule type" value="Genomic_DNA"/>
</dbReference>
<keyword evidence="3" id="KW-1185">Reference proteome</keyword>
<dbReference type="PANTHER" id="PTHR33434">
    <property type="entry name" value="DEGV DOMAIN-CONTAINING PROTEIN DR_1986-RELATED"/>
    <property type="match status" value="1"/>
</dbReference>
<dbReference type="InterPro" id="IPR003797">
    <property type="entry name" value="DegV"/>
</dbReference>
<dbReference type="InterPro" id="IPR043168">
    <property type="entry name" value="DegV_C"/>
</dbReference>
<evidence type="ECO:0000313" key="3">
    <source>
        <dbReference type="Proteomes" id="UP000656813"/>
    </source>
</evidence>
<dbReference type="NCBIfam" id="TIGR00762">
    <property type="entry name" value="DegV"/>
    <property type="match status" value="1"/>
</dbReference>
<organism evidence="2 3">
    <name type="scientific">Pullulanibacillus pueri</name>
    <dbReference type="NCBI Taxonomy" id="1437324"/>
    <lineage>
        <taxon>Bacteria</taxon>
        <taxon>Bacillati</taxon>
        <taxon>Bacillota</taxon>
        <taxon>Bacilli</taxon>
        <taxon>Bacillales</taxon>
        <taxon>Sporolactobacillaceae</taxon>
        <taxon>Pullulanibacillus</taxon>
    </lineage>
</organism>